<evidence type="ECO:0000313" key="5">
    <source>
        <dbReference type="Proteomes" id="UP000057820"/>
    </source>
</evidence>
<dbReference type="AlphaFoldDB" id="A0A0H5NWM6"/>
<name>A0A0H5NWM6_NOCFR</name>
<dbReference type="InterPro" id="IPR058333">
    <property type="entry name" value="DUF8020"/>
</dbReference>
<feature type="region of interest" description="Disordered" evidence="1">
    <location>
        <begin position="221"/>
        <end position="260"/>
    </location>
</feature>
<feature type="domain" description="DUF8020" evidence="3">
    <location>
        <begin position="40"/>
        <end position="110"/>
    </location>
</feature>
<protein>
    <recommendedName>
        <fullName evidence="3">DUF8020 domain-containing protein</fullName>
    </recommendedName>
</protein>
<dbReference type="EMBL" id="LN868938">
    <property type="protein sequence ID" value="CRY74416.1"/>
    <property type="molecule type" value="Genomic_DNA"/>
</dbReference>
<evidence type="ECO:0000256" key="1">
    <source>
        <dbReference type="SAM" id="MobiDB-lite"/>
    </source>
</evidence>
<sequence length="260" mass="25840">MSARPRRVRSVSVTTAAVAAAAALTVAGQPAHAEPPPAPSFRTTVTDGVVMIELDGAGFGLATDERTVEIRDPHNRVLAVLPLTFQVNDRVFAISQHISHDRRTLLLDPDVESVRRAGLEPVASPVEDQLALNQLAGDLARNMGIGTFAGAVVGAAVGAVLGLGSCLIVGPACLATVPAAIAAFAGAGGVAGTLIAGGAAVVDAGWKYLLTLQSPPGQSPYAGQDGLLAENGTGVPDANLRLPSGSGSGLSSGSSGGSSG</sequence>
<feature type="chain" id="PRO_5005221545" description="DUF8020 domain-containing protein" evidence="2">
    <location>
        <begin position="34"/>
        <end position="260"/>
    </location>
</feature>
<organism evidence="4 5">
    <name type="scientific">Nocardia farcinica</name>
    <dbReference type="NCBI Taxonomy" id="37329"/>
    <lineage>
        <taxon>Bacteria</taxon>
        <taxon>Bacillati</taxon>
        <taxon>Actinomycetota</taxon>
        <taxon>Actinomycetes</taxon>
        <taxon>Mycobacteriales</taxon>
        <taxon>Nocardiaceae</taxon>
        <taxon>Nocardia</taxon>
    </lineage>
</organism>
<evidence type="ECO:0000256" key="2">
    <source>
        <dbReference type="SAM" id="SignalP"/>
    </source>
</evidence>
<dbReference type="Proteomes" id="UP000057820">
    <property type="component" value="Chromosome 1"/>
</dbReference>
<gene>
    <name evidence="4" type="ORF">ERS450000_00659</name>
</gene>
<reference evidence="5" key="1">
    <citation type="submission" date="2015-03" db="EMBL/GenBank/DDBJ databases">
        <authorList>
            <consortium name="Pathogen Informatics"/>
        </authorList>
    </citation>
    <scope>NUCLEOTIDE SEQUENCE [LARGE SCALE GENOMIC DNA]</scope>
    <source>
        <strain evidence="5">NCTC11134</strain>
    </source>
</reference>
<feature type="compositionally biased region" description="Gly residues" evidence="1">
    <location>
        <begin position="246"/>
        <end position="260"/>
    </location>
</feature>
<evidence type="ECO:0000313" key="4">
    <source>
        <dbReference type="EMBL" id="CRY74416.1"/>
    </source>
</evidence>
<dbReference type="KEGG" id="nfr:ERS450000_00659"/>
<keyword evidence="2" id="KW-0732">Signal</keyword>
<feature type="signal peptide" evidence="2">
    <location>
        <begin position="1"/>
        <end position="33"/>
    </location>
</feature>
<evidence type="ECO:0000259" key="3">
    <source>
        <dbReference type="Pfam" id="PF26059"/>
    </source>
</evidence>
<dbReference type="Pfam" id="PF26059">
    <property type="entry name" value="DUF8020"/>
    <property type="match status" value="1"/>
</dbReference>
<accession>A0A0H5NWM6</accession>
<proteinExistence type="predicted"/>